<dbReference type="InterPro" id="IPR036583">
    <property type="entry name" value="23S_rRNA_IVS_sf"/>
</dbReference>
<dbReference type="CDD" id="cd16377">
    <property type="entry name" value="23S_rRNA_IVP_like"/>
    <property type="match status" value="1"/>
</dbReference>
<dbReference type="EMBL" id="MFEL01000018">
    <property type="protein sequence ID" value="OGE80764.1"/>
    <property type="molecule type" value="Genomic_DNA"/>
</dbReference>
<dbReference type="InterPro" id="IPR012657">
    <property type="entry name" value="23S_rRNA-intervening_sequence"/>
</dbReference>
<dbReference type="Gene3D" id="1.20.1440.60">
    <property type="entry name" value="23S rRNA-intervening sequence"/>
    <property type="match status" value="1"/>
</dbReference>
<reference evidence="1 2" key="1">
    <citation type="journal article" date="2016" name="Nat. Commun.">
        <title>Thousands of microbial genomes shed light on interconnected biogeochemical processes in an aquifer system.</title>
        <authorList>
            <person name="Anantharaman K."/>
            <person name="Brown C.T."/>
            <person name="Hug L.A."/>
            <person name="Sharon I."/>
            <person name="Castelle C.J."/>
            <person name="Probst A.J."/>
            <person name="Thomas B.C."/>
            <person name="Singh A."/>
            <person name="Wilkins M.J."/>
            <person name="Karaoz U."/>
            <person name="Brodie E.L."/>
            <person name="Williams K.H."/>
            <person name="Hubbard S.S."/>
            <person name="Banfield J.F."/>
        </authorList>
    </citation>
    <scope>NUCLEOTIDE SEQUENCE [LARGE SCALE GENOMIC DNA]</scope>
</reference>
<dbReference type="NCBIfam" id="TIGR02436">
    <property type="entry name" value="four helix bundle protein"/>
    <property type="match status" value="1"/>
</dbReference>
<dbReference type="Pfam" id="PF05635">
    <property type="entry name" value="23S_rRNA_IVP"/>
    <property type="match status" value="1"/>
</dbReference>
<gene>
    <name evidence="1" type="ORF">A2720_04355</name>
</gene>
<evidence type="ECO:0000313" key="1">
    <source>
        <dbReference type="EMBL" id="OGE80764.1"/>
    </source>
</evidence>
<proteinExistence type="predicted"/>
<dbReference type="STRING" id="1817825.A2720_04355"/>
<sequence>MLVEDLDVYQKLVKLAFEVHELTMKFPKFELYEIGSQVRRSSNAISAILAEGFGNKHTNIYTEAISRAQGELRETLHHLRMAYKKQYMSQEIFHYFINAYTECSKMLFGLEKSLVNKSN</sequence>
<dbReference type="PANTHER" id="PTHR38471:SF2">
    <property type="entry name" value="FOUR HELIX BUNDLE PROTEIN"/>
    <property type="match status" value="1"/>
</dbReference>
<evidence type="ECO:0008006" key="3">
    <source>
        <dbReference type="Google" id="ProtNLM"/>
    </source>
</evidence>
<dbReference type="PANTHER" id="PTHR38471">
    <property type="entry name" value="FOUR HELIX BUNDLE PROTEIN"/>
    <property type="match status" value="1"/>
</dbReference>
<dbReference type="SUPFAM" id="SSF158446">
    <property type="entry name" value="IVS-encoded protein-like"/>
    <property type="match status" value="1"/>
</dbReference>
<protein>
    <recommendedName>
        <fullName evidence="3">Four helix bundle protein</fullName>
    </recommendedName>
</protein>
<organism evidence="1 2">
    <name type="scientific">Candidatus Doudnabacteria bacterium RIFCSPHIGHO2_01_FULL_46_24</name>
    <dbReference type="NCBI Taxonomy" id="1817825"/>
    <lineage>
        <taxon>Bacteria</taxon>
        <taxon>Candidatus Doudnaibacteriota</taxon>
    </lineage>
</organism>
<accession>A0A1F5NT62</accession>
<dbReference type="AlphaFoldDB" id="A0A1F5NT62"/>
<dbReference type="Proteomes" id="UP000178892">
    <property type="component" value="Unassembled WGS sequence"/>
</dbReference>
<name>A0A1F5NT62_9BACT</name>
<comment type="caution">
    <text evidence="1">The sequence shown here is derived from an EMBL/GenBank/DDBJ whole genome shotgun (WGS) entry which is preliminary data.</text>
</comment>
<evidence type="ECO:0000313" key="2">
    <source>
        <dbReference type="Proteomes" id="UP000178892"/>
    </source>
</evidence>